<proteinExistence type="predicted"/>
<dbReference type="Gene3D" id="1.10.260.40">
    <property type="entry name" value="lambda repressor-like DNA-binding domains"/>
    <property type="match status" value="1"/>
</dbReference>
<dbReference type="InterPro" id="IPR011051">
    <property type="entry name" value="RmlC_Cupin_sf"/>
</dbReference>
<dbReference type="Gene3D" id="2.60.120.10">
    <property type="entry name" value="Jelly Rolls"/>
    <property type="match status" value="1"/>
</dbReference>
<dbReference type="EMBL" id="JXLC01000020">
    <property type="protein sequence ID" value="OJG90174.1"/>
    <property type="molecule type" value="Genomic_DNA"/>
</dbReference>
<reference evidence="3 4" key="1">
    <citation type="submission" date="2014-12" db="EMBL/GenBank/DDBJ databases">
        <title>Draft genome sequences of 29 type strains of Enterococci.</title>
        <authorList>
            <person name="Zhong Z."/>
            <person name="Sun Z."/>
            <person name="Liu W."/>
            <person name="Zhang W."/>
            <person name="Zhang H."/>
        </authorList>
    </citation>
    <scope>NUCLEOTIDE SEQUENCE [LARGE SCALE GENOMIC DNA]</scope>
    <source>
        <strain evidence="3 4">DSM 22801</strain>
    </source>
</reference>
<dbReference type="SUPFAM" id="SSF47413">
    <property type="entry name" value="lambda repressor-like DNA-binding domains"/>
    <property type="match status" value="1"/>
</dbReference>
<dbReference type="InterPro" id="IPR013096">
    <property type="entry name" value="Cupin_2"/>
</dbReference>
<evidence type="ECO:0000259" key="2">
    <source>
        <dbReference type="PROSITE" id="PS50943"/>
    </source>
</evidence>
<dbReference type="Pfam" id="PF01381">
    <property type="entry name" value="HTH_3"/>
    <property type="match status" value="1"/>
</dbReference>
<dbReference type="SUPFAM" id="SSF51182">
    <property type="entry name" value="RmlC-like cupins"/>
    <property type="match status" value="1"/>
</dbReference>
<dbReference type="PROSITE" id="PS50943">
    <property type="entry name" value="HTH_CROC1"/>
    <property type="match status" value="1"/>
</dbReference>
<keyword evidence="1" id="KW-0238">DNA-binding</keyword>
<feature type="domain" description="HTH cro/C1-type" evidence="2">
    <location>
        <begin position="19"/>
        <end position="73"/>
    </location>
</feature>
<dbReference type="AlphaFoldDB" id="A0AA91GEW2"/>
<evidence type="ECO:0000256" key="1">
    <source>
        <dbReference type="ARBA" id="ARBA00023125"/>
    </source>
</evidence>
<accession>A0AA91GEW2</accession>
<sequence>MNEKRTLNKGRLQMEFRKIKTLRKEKKITLTELGEKTGYSASFLSQIERGTNRPSLEALRKIADSLGVTVAYLLANEAPQVIQDDETTENGYKVIRNSSGTVYNPWQTNSTYYDTLFNLPVHTNNMVISKIYIDAQSSSSGRKIAHNLCEINYVLKGEATIELKDEILVLQEGDAIFLEAFTPHNILNATENELMLFTLQF</sequence>
<protein>
    <recommendedName>
        <fullName evidence="2">HTH cro/C1-type domain-containing protein</fullName>
    </recommendedName>
</protein>
<comment type="caution">
    <text evidence="3">The sequence shown here is derived from an EMBL/GenBank/DDBJ whole genome shotgun (WGS) entry which is preliminary data.</text>
</comment>
<dbReference type="Proteomes" id="UP000183039">
    <property type="component" value="Unassembled WGS sequence"/>
</dbReference>
<dbReference type="InterPro" id="IPR010982">
    <property type="entry name" value="Lambda_DNA-bd_dom_sf"/>
</dbReference>
<evidence type="ECO:0000313" key="4">
    <source>
        <dbReference type="Proteomes" id="UP000183039"/>
    </source>
</evidence>
<dbReference type="GO" id="GO:0003700">
    <property type="term" value="F:DNA-binding transcription factor activity"/>
    <property type="evidence" value="ECO:0007669"/>
    <property type="project" value="TreeGrafter"/>
</dbReference>
<dbReference type="SMART" id="SM00530">
    <property type="entry name" value="HTH_XRE"/>
    <property type="match status" value="1"/>
</dbReference>
<dbReference type="InterPro" id="IPR050807">
    <property type="entry name" value="TransReg_Diox_bact_type"/>
</dbReference>
<gene>
    <name evidence="3" type="ORF">RV15_GL001438</name>
</gene>
<dbReference type="GO" id="GO:0005829">
    <property type="term" value="C:cytosol"/>
    <property type="evidence" value="ECO:0007669"/>
    <property type="project" value="TreeGrafter"/>
</dbReference>
<dbReference type="InterPro" id="IPR014710">
    <property type="entry name" value="RmlC-like_jellyroll"/>
</dbReference>
<dbReference type="CDD" id="cd00093">
    <property type="entry name" value="HTH_XRE"/>
    <property type="match status" value="1"/>
</dbReference>
<dbReference type="PANTHER" id="PTHR46797:SF1">
    <property type="entry name" value="METHYLPHOSPHONATE SYNTHASE"/>
    <property type="match status" value="1"/>
</dbReference>
<dbReference type="GO" id="GO:0003677">
    <property type="term" value="F:DNA binding"/>
    <property type="evidence" value="ECO:0007669"/>
    <property type="project" value="UniProtKB-KW"/>
</dbReference>
<evidence type="ECO:0000313" key="3">
    <source>
        <dbReference type="EMBL" id="OJG90174.1"/>
    </source>
</evidence>
<dbReference type="Pfam" id="PF07883">
    <property type="entry name" value="Cupin_2"/>
    <property type="match status" value="1"/>
</dbReference>
<dbReference type="PANTHER" id="PTHR46797">
    <property type="entry name" value="HTH-TYPE TRANSCRIPTIONAL REGULATOR"/>
    <property type="match status" value="1"/>
</dbReference>
<organism evidence="3 4">
    <name type="scientific">Enterococcus silesiacus</name>
    <dbReference type="NCBI Taxonomy" id="332949"/>
    <lineage>
        <taxon>Bacteria</taxon>
        <taxon>Bacillati</taxon>
        <taxon>Bacillota</taxon>
        <taxon>Bacilli</taxon>
        <taxon>Lactobacillales</taxon>
        <taxon>Enterococcaceae</taxon>
        <taxon>Enterococcus</taxon>
    </lineage>
</organism>
<dbReference type="InterPro" id="IPR001387">
    <property type="entry name" value="Cro/C1-type_HTH"/>
</dbReference>
<name>A0AA91GEW2_9ENTE</name>